<evidence type="ECO:0000259" key="6">
    <source>
        <dbReference type="PROSITE" id="PS50199"/>
    </source>
</evidence>
<feature type="region of interest" description="Disordered" evidence="4">
    <location>
        <begin position="96"/>
        <end position="123"/>
    </location>
</feature>
<evidence type="ECO:0000313" key="7">
    <source>
        <dbReference type="EMBL" id="MDC8772198.1"/>
    </source>
</evidence>
<dbReference type="EMBL" id="JAQQXT010000006">
    <property type="protein sequence ID" value="MDC8772198.1"/>
    <property type="molecule type" value="Genomic_DNA"/>
</dbReference>
<evidence type="ECO:0000256" key="3">
    <source>
        <dbReference type="ARBA" id="ARBA00022833"/>
    </source>
</evidence>
<comment type="caution">
    <text evidence="7">The sequence shown here is derived from an EMBL/GenBank/DDBJ whole genome shotgun (WGS) entry which is preliminary data.</text>
</comment>
<evidence type="ECO:0000313" key="8">
    <source>
        <dbReference type="Proteomes" id="UP001221189"/>
    </source>
</evidence>
<keyword evidence="8" id="KW-1185">Reference proteome</keyword>
<keyword evidence="1" id="KW-0479">Metal-binding</keyword>
<evidence type="ECO:0000256" key="1">
    <source>
        <dbReference type="ARBA" id="ARBA00022723"/>
    </source>
</evidence>
<dbReference type="Proteomes" id="UP001221189">
    <property type="component" value="Unassembled WGS sequence"/>
</dbReference>
<keyword evidence="5" id="KW-1133">Transmembrane helix</keyword>
<dbReference type="PROSITE" id="PS01358">
    <property type="entry name" value="ZF_RANBP2_1"/>
    <property type="match status" value="1"/>
</dbReference>
<evidence type="ECO:0000256" key="2">
    <source>
        <dbReference type="ARBA" id="ARBA00022771"/>
    </source>
</evidence>
<accession>A0ABT5KE42</accession>
<protein>
    <recommendedName>
        <fullName evidence="6">RanBP2-type domain-containing protein</fullName>
    </recommendedName>
</protein>
<feature type="domain" description="RanBP2-type" evidence="6">
    <location>
        <begin position="58"/>
        <end position="88"/>
    </location>
</feature>
<keyword evidence="5" id="KW-0812">Transmembrane</keyword>
<keyword evidence="3" id="KW-0862">Zinc</keyword>
<feature type="transmembrane region" description="Helical" evidence="5">
    <location>
        <begin position="130"/>
        <end position="151"/>
    </location>
</feature>
<sequence length="341" mass="38113">MSQDDQHFEMWWDCPHCHATGLLGLTHRHCPHCGAAQDASRRYFPPEGKEIEAKHHRYVGADWQCGYCGSPNAASAKFCINCSAGQDGSKPVALVHEGAGQSSPRPLAGSGASAGPAATSSAPRARHWPWGWLLGAVLLALLASAITAYLMTRDNEVSLVAKSWERSIAIERLNELRDSDWCDQMPSDAYGVWRSRELRSHRQVADGQTCSNERVDNGDGSFRYQKSCITNYRQEPVYDMRCSYKVLRWRTDRQAVANQLSHPEPTWPAVDLPSRLFQSKKVGTERQGYQTERYMLSLQGQRPQDSWTCTVKQEVWAKLSVGAQLTLPVRLLGGAACERLH</sequence>
<dbReference type="InterPro" id="IPR001876">
    <property type="entry name" value="Znf_RanBP2"/>
</dbReference>
<keyword evidence="5" id="KW-0472">Membrane</keyword>
<dbReference type="PROSITE" id="PS50199">
    <property type="entry name" value="ZF_RANBP2_2"/>
    <property type="match status" value="1"/>
</dbReference>
<organism evidence="7 8">
    <name type="scientific">Roseateles albus</name>
    <dbReference type="NCBI Taxonomy" id="2987525"/>
    <lineage>
        <taxon>Bacteria</taxon>
        <taxon>Pseudomonadati</taxon>
        <taxon>Pseudomonadota</taxon>
        <taxon>Betaproteobacteria</taxon>
        <taxon>Burkholderiales</taxon>
        <taxon>Sphaerotilaceae</taxon>
        <taxon>Roseateles</taxon>
    </lineage>
</organism>
<name>A0ABT5KE42_9BURK</name>
<feature type="compositionally biased region" description="Low complexity" evidence="4">
    <location>
        <begin position="102"/>
        <end position="123"/>
    </location>
</feature>
<proteinExistence type="predicted"/>
<evidence type="ECO:0000256" key="4">
    <source>
        <dbReference type="SAM" id="MobiDB-lite"/>
    </source>
</evidence>
<dbReference type="RefSeq" id="WP_273600420.1">
    <property type="nucleotide sequence ID" value="NZ_JAQQXT010000006.1"/>
</dbReference>
<evidence type="ECO:0000256" key="5">
    <source>
        <dbReference type="SAM" id="Phobius"/>
    </source>
</evidence>
<reference evidence="7 8" key="1">
    <citation type="submission" date="2022-10" db="EMBL/GenBank/DDBJ databases">
        <title>Paucibacter sp. hw1 Genome sequencing.</title>
        <authorList>
            <person name="Park S."/>
        </authorList>
    </citation>
    <scope>NUCLEOTIDE SEQUENCE [LARGE SCALE GENOMIC DNA]</scope>
    <source>
        <strain evidence="8">hw1</strain>
    </source>
</reference>
<keyword evidence="2" id="KW-0863">Zinc-finger</keyword>
<gene>
    <name evidence="7" type="ORF">PRZ03_11505</name>
</gene>